<evidence type="ECO:0000313" key="2">
    <source>
        <dbReference type="EMBL" id="OAE18691.1"/>
    </source>
</evidence>
<proteinExistence type="predicted"/>
<keyword evidence="3" id="KW-1185">Reference proteome</keyword>
<dbReference type="Proteomes" id="UP000077202">
    <property type="component" value="Unassembled WGS sequence"/>
</dbReference>
<protein>
    <submittedName>
        <fullName evidence="2">Uncharacterized protein</fullName>
    </submittedName>
</protein>
<accession>A0A176VEF0</accession>
<dbReference type="AlphaFoldDB" id="A0A176VEF0"/>
<evidence type="ECO:0000313" key="3">
    <source>
        <dbReference type="Proteomes" id="UP000077202"/>
    </source>
</evidence>
<sequence length="115" mass="12645">MVGGMDMHDFKLVDEAKGSGGYFYQSPDQVVPQSEFSESCSSFPQFVGQMGELGDKESTSVIKPPPPWNGKLIVKLMACWRHDPKAMRPSCPKAAARSLLSRQPPRKSRTGSLES</sequence>
<feature type="region of interest" description="Disordered" evidence="1">
    <location>
        <begin position="86"/>
        <end position="115"/>
    </location>
</feature>
<name>A0A176VEF0_MARPO</name>
<organism evidence="2 3">
    <name type="scientific">Marchantia polymorpha subsp. ruderalis</name>
    <dbReference type="NCBI Taxonomy" id="1480154"/>
    <lineage>
        <taxon>Eukaryota</taxon>
        <taxon>Viridiplantae</taxon>
        <taxon>Streptophyta</taxon>
        <taxon>Embryophyta</taxon>
        <taxon>Marchantiophyta</taxon>
        <taxon>Marchantiopsida</taxon>
        <taxon>Marchantiidae</taxon>
        <taxon>Marchantiales</taxon>
        <taxon>Marchantiaceae</taxon>
        <taxon>Marchantia</taxon>
    </lineage>
</organism>
<gene>
    <name evidence="2" type="ORF">AXG93_4448s1260</name>
</gene>
<dbReference type="EMBL" id="LVLJ01004024">
    <property type="protein sequence ID" value="OAE18691.1"/>
    <property type="molecule type" value="Genomic_DNA"/>
</dbReference>
<comment type="caution">
    <text evidence="2">The sequence shown here is derived from an EMBL/GenBank/DDBJ whole genome shotgun (WGS) entry which is preliminary data.</text>
</comment>
<reference evidence="2" key="1">
    <citation type="submission" date="2016-03" db="EMBL/GenBank/DDBJ databases">
        <title>Mechanisms controlling the formation of the plant cell surface in tip-growing cells are functionally conserved among land plants.</title>
        <authorList>
            <person name="Honkanen S."/>
            <person name="Jones V.A."/>
            <person name="Morieri G."/>
            <person name="Champion C."/>
            <person name="Hetherington A.J."/>
            <person name="Kelly S."/>
            <person name="Saint-Marcoux D."/>
            <person name="Proust H."/>
            <person name="Prescott H."/>
            <person name="Dolan L."/>
        </authorList>
    </citation>
    <scope>NUCLEOTIDE SEQUENCE [LARGE SCALE GENOMIC DNA]</scope>
    <source>
        <tissue evidence="2">Whole gametophyte</tissue>
    </source>
</reference>
<evidence type="ECO:0000256" key="1">
    <source>
        <dbReference type="SAM" id="MobiDB-lite"/>
    </source>
</evidence>